<dbReference type="GO" id="GO:0005634">
    <property type="term" value="C:nucleus"/>
    <property type="evidence" value="ECO:0007669"/>
    <property type="project" value="UniProtKB-SubCell"/>
</dbReference>
<evidence type="ECO:0000313" key="10">
    <source>
        <dbReference type="EMBL" id="LAA06295.1"/>
    </source>
</evidence>
<evidence type="ECO:0000256" key="6">
    <source>
        <dbReference type="ARBA" id="ARBA00023242"/>
    </source>
</evidence>
<comment type="subcellular location">
    <subcellularLocation>
        <location evidence="1">Nucleus</location>
    </subcellularLocation>
</comment>
<accession>A0A2L2YGE2</accession>
<dbReference type="Pfam" id="PF00096">
    <property type="entry name" value="zf-C2H2"/>
    <property type="match status" value="1"/>
</dbReference>
<evidence type="ECO:0000256" key="2">
    <source>
        <dbReference type="ARBA" id="ARBA00022723"/>
    </source>
</evidence>
<feature type="compositionally biased region" description="Basic and acidic residues" evidence="8">
    <location>
        <begin position="551"/>
        <end position="577"/>
    </location>
</feature>
<feature type="domain" description="C2H2-type" evidence="9">
    <location>
        <begin position="630"/>
        <end position="658"/>
    </location>
</feature>
<evidence type="ECO:0000256" key="5">
    <source>
        <dbReference type="ARBA" id="ARBA00022833"/>
    </source>
</evidence>
<evidence type="ECO:0000256" key="8">
    <source>
        <dbReference type="SAM" id="MobiDB-lite"/>
    </source>
</evidence>
<evidence type="ECO:0000256" key="7">
    <source>
        <dbReference type="PROSITE-ProRule" id="PRU00042"/>
    </source>
</evidence>
<evidence type="ECO:0000256" key="3">
    <source>
        <dbReference type="ARBA" id="ARBA00022737"/>
    </source>
</evidence>
<evidence type="ECO:0000259" key="9">
    <source>
        <dbReference type="PROSITE" id="PS50157"/>
    </source>
</evidence>
<dbReference type="FunFam" id="3.30.160.60:FF:002343">
    <property type="entry name" value="Zinc finger protein 33A"/>
    <property type="match status" value="1"/>
</dbReference>
<reference evidence="10" key="1">
    <citation type="journal article" date="2016" name="Mol. Ecol. Resour.">
        <title>Evaluation of the impact of RNA preservation methods of spiders for de novo transcriptome assembly.</title>
        <authorList>
            <person name="Kono N."/>
            <person name="Nakamura H."/>
            <person name="Ito Y."/>
            <person name="Tomita M."/>
            <person name="Arakawa K."/>
        </authorList>
    </citation>
    <scope>NUCLEOTIDE SEQUENCE</scope>
    <source>
        <tissue evidence="10">Whole body</tissue>
    </source>
</reference>
<dbReference type="AlphaFoldDB" id="A0A2L2YGE2"/>
<dbReference type="EMBL" id="IAAA01028374">
    <property type="protein sequence ID" value="LAA06295.1"/>
    <property type="molecule type" value="mRNA"/>
</dbReference>
<feature type="domain" description="C2H2-type" evidence="9">
    <location>
        <begin position="782"/>
        <end position="809"/>
    </location>
</feature>
<feature type="domain" description="C2H2-type" evidence="9">
    <location>
        <begin position="754"/>
        <end position="781"/>
    </location>
</feature>
<evidence type="ECO:0000256" key="4">
    <source>
        <dbReference type="ARBA" id="ARBA00022771"/>
    </source>
</evidence>
<dbReference type="PROSITE" id="PS50157">
    <property type="entry name" value="ZINC_FINGER_C2H2_2"/>
    <property type="match status" value="7"/>
</dbReference>
<dbReference type="SUPFAM" id="SSF57667">
    <property type="entry name" value="beta-beta-alpha zinc fingers"/>
    <property type="match status" value="4"/>
</dbReference>
<feature type="region of interest" description="Disordered" evidence="8">
    <location>
        <begin position="549"/>
        <end position="584"/>
    </location>
</feature>
<dbReference type="PANTHER" id="PTHR24406">
    <property type="entry name" value="TRANSCRIPTIONAL REPRESSOR CTCFL-RELATED"/>
    <property type="match status" value="1"/>
</dbReference>
<feature type="domain" description="C2H2-type" evidence="9">
    <location>
        <begin position="689"/>
        <end position="716"/>
    </location>
</feature>
<protein>
    <submittedName>
        <fullName evidence="10">Zinc finger protein 354A</fullName>
    </submittedName>
</protein>
<organism evidence="10">
    <name type="scientific">Parasteatoda tepidariorum</name>
    <name type="common">Common house spider</name>
    <name type="synonym">Achaearanea tepidariorum</name>
    <dbReference type="NCBI Taxonomy" id="114398"/>
    <lineage>
        <taxon>Eukaryota</taxon>
        <taxon>Metazoa</taxon>
        <taxon>Ecdysozoa</taxon>
        <taxon>Arthropoda</taxon>
        <taxon>Chelicerata</taxon>
        <taxon>Arachnida</taxon>
        <taxon>Araneae</taxon>
        <taxon>Araneomorphae</taxon>
        <taxon>Entelegynae</taxon>
        <taxon>Araneoidea</taxon>
        <taxon>Theridiidae</taxon>
        <taxon>Parasteatoda</taxon>
    </lineage>
</organism>
<dbReference type="InterPro" id="IPR050888">
    <property type="entry name" value="ZnF_C2H2-type_TF"/>
</dbReference>
<keyword evidence="4 7" id="KW-0863">Zinc-finger</keyword>
<keyword evidence="2" id="KW-0479">Metal-binding</keyword>
<dbReference type="Gene3D" id="3.30.160.60">
    <property type="entry name" value="Classic Zinc Finger"/>
    <property type="match status" value="5"/>
</dbReference>
<name>A0A2L2YGE2_PARTP</name>
<dbReference type="SMART" id="SM00355">
    <property type="entry name" value="ZnF_C2H2"/>
    <property type="match status" value="10"/>
</dbReference>
<keyword evidence="3" id="KW-0677">Repeat</keyword>
<feature type="domain" description="C2H2-type" evidence="9">
    <location>
        <begin position="599"/>
        <end position="623"/>
    </location>
</feature>
<feature type="domain" description="C2H2-type" evidence="9">
    <location>
        <begin position="724"/>
        <end position="752"/>
    </location>
</feature>
<proteinExistence type="evidence at transcript level"/>
<sequence length="929" mass="103744">MNVLTDILCDTASLLASQNYKVTSENKLMSSQEMFGRSGPLNILDSTSEMPSIERSMPPINTHSSPSSIGLFNSASQIHIAQTMDADFDDRSESIFSDPFAEIVPSWLTHDFMKVSDNLPSPSILSNVSDIYSSAQEDEHLEMLDLGFTSDLSTHDLAGNDLNRNCIDDSQKLLAELPMQRFSGHEPMLLSSLNDINVSHLHVPVKNNISFEKYKHSSEISNTSNLMSTVLNCENDIVHLPLHPNIASQCLTTTSSPTLMHSSQSHHNSVTSVCDKLPQINLNLNSLIGNDISDMQLLHQEFPTVNLSQAALNHSNQHLSNCISNNIAVTRSNNSLINKSSLALPKSKDASVQVTVEGTIESRNCISCCKVGSEASIELTQCYKCKFCDFISIHKCNVQSHINAVHSTPFSVANGANLDLTSNVINPPLCTTNTTESSYLNSNGIVSSADIVSLNSHLSNSLLSSQSTYVPSDNPVMSKSNFVSGQNVNTTPVQLSINESVPLSYQLIPISGVVISSGKDESNSVAVNGNSQFLSEKFSNNLNSKHRPILKKPEELVKKPSEPKKISPKSNKDESASEKSISAQKKGWQKKIRRELGSYICEFKGCNVRFKALDNLEYHRKCHVSGGNSFACPECGIAFNQWSSIAGHLWRNHSNDMELHACDVCSFRTYSLSRLENYHKKTHLDECLFLCDTCGKKFKNRKQLRNHRVTHNKNKKKAMTQKIFKCKICLSSFSSKSLLLSHQDLVHNLKRKNFQCSYCEFSTFKKANMDMHVRQHTGEKPFQCDKCEYKTSDHNSLRRHKMIHSGEKCYKCPFCAYSSIQASTYKDHLKRKHPGQDLIYSCKLCPFQTVKSETFNKHVEEHESISKHKHLHQMNEFTSSEEMLPLVEAMGIRLTNGDSLTYLNNSGTNQSFVNNINMNMLHLCQGNSV</sequence>
<dbReference type="InterPro" id="IPR013087">
    <property type="entry name" value="Znf_C2H2_type"/>
</dbReference>
<dbReference type="PROSITE" id="PS00028">
    <property type="entry name" value="ZINC_FINGER_C2H2_1"/>
    <property type="match status" value="4"/>
</dbReference>
<dbReference type="GO" id="GO:0008270">
    <property type="term" value="F:zinc ion binding"/>
    <property type="evidence" value="ECO:0007669"/>
    <property type="project" value="UniProtKB-KW"/>
</dbReference>
<keyword evidence="5" id="KW-0862">Zinc</keyword>
<evidence type="ECO:0000256" key="1">
    <source>
        <dbReference type="ARBA" id="ARBA00004123"/>
    </source>
</evidence>
<keyword evidence="6" id="KW-0539">Nucleus</keyword>
<dbReference type="OrthoDB" id="5876240at2759"/>
<dbReference type="GO" id="GO:0006355">
    <property type="term" value="P:regulation of DNA-templated transcription"/>
    <property type="evidence" value="ECO:0007669"/>
    <property type="project" value="UniProtKB-ARBA"/>
</dbReference>
<feature type="domain" description="C2H2-type" evidence="9">
    <location>
        <begin position="810"/>
        <end position="838"/>
    </location>
</feature>
<dbReference type="InterPro" id="IPR036236">
    <property type="entry name" value="Znf_C2H2_sf"/>
</dbReference>